<evidence type="ECO:0000256" key="5">
    <source>
        <dbReference type="RuleBase" id="RU004516"/>
    </source>
</evidence>
<comment type="similarity">
    <text evidence="2 4">Belongs to the class-IV pyridoxal-phosphate-dependent aminotransferase family.</text>
</comment>
<dbReference type="Gene3D" id="3.30.470.10">
    <property type="match status" value="1"/>
</dbReference>
<sequence>MPKAILNGQLIDESEAKISIADKGYFFDFAVYSSLKVVQGKIFFPEYHVERLFESARLIGLEHKFKQDEVGQWLGQLAAADNLKDALLRIVLVGDPDNKGGEKLFIFSVGGLTFYPDKFYKQGVKVITYQGERRVPQSKTKDLLMSFMAYREAKRQDALDAILVDRHGNILEGTRTNFFAIKNKTIFTPPADKILGGIARKIILEVATNYFEIKEADITLKGIKDFDEIFISSTSMNVMPVRQIDNIIFETNFEKTRLVGKLFKEFYDREVFGKK</sequence>
<dbReference type="InterPro" id="IPR018300">
    <property type="entry name" value="Aminotrans_IV_CS"/>
</dbReference>
<dbReference type="InterPro" id="IPR043131">
    <property type="entry name" value="BCAT-like_N"/>
</dbReference>
<reference evidence="6 7" key="1">
    <citation type="journal article" date="2016" name="Nat. Commun.">
        <title>Thousands of microbial genomes shed light on interconnected biogeochemical processes in an aquifer system.</title>
        <authorList>
            <person name="Anantharaman K."/>
            <person name="Brown C.T."/>
            <person name="Hug L.A."/>
            <person name="Sharon I."/>
            <person name="Castelle C.J."/>
            <person name="Probst A.J."/>
            <person name="Thomas B.C."/>
            <person name="Singh A."/>
            <person name="Wilkins M.J."/>
            <person name="Karaoz U."/>
            <person name="Brodie E.L."/>
            <person name="Williams K.H."/>
            <person name="Hubbard S.S."/>
            <person name="Banfield J.F."/>
        </authorList>
    </citation>
    <scope>NUCLEOTIDE SEQUENCE [LARGE SCALE GENOMIC DNA]</scope>
</reference>
<dbReference type="AlphaFoldDB" id="A0A1F6NVZ0"/>
<comment type="cofactor">
    <cofactor evidence="1 5">
        <name>pyridoxal 5'-phosphate</name>
        <dbReference type="ChEBI" id="CHEBI:597326"/>
    </cofactor>
</comment>
<dbReference type="GO" id="GO:0005829">
    <property type="term" value="C:cytosol"/>
    <property type="evidence" value="ECO:0007669"/>
    <property type="project" value="TreeGrafter"/>
</dbReference>
<dbReference type="InterPro" id="IPR043132">
    <property type="entry name" value="BCAT-like_C"/>
</dbReference>
<dbReference type="InterPro" id="IPR050571">
    <property type="entry name" value="Class-IV_PLP-Dep_Aminotrnsfr"/>
</dbReference>
<dbReference type="InterPro" id="IPR036038">
    <property type="entry name" value="Aminotransferase-like"/>
</dbReference>
<dbReference type="Proteomes" id="UP000177907">
    <property type="component" value="Unassembled WGS sequence"/>
</dbReference>
<dbReference type="STRING" id="1798704.A3J93_05580"/>
<evidence type="ECO:0000256" key="1">
    <source>
        <dbReference type="ARBA" id="ARBA00001933"/>
    </source>
</evidence>
<dbReference type="GO" id="GO:0046394">
    <property type="term" value="P:carboxylic acid biosynthetic process"/>
    <property type="evidence" value="ECO:0007669"/>
    <property type="project" value="UniProtKB-ARBA"/>
</dbReference>
<evidence type="ECO:0000313" key="6">
    <source>
        <dbReference type="EMBL" id="OGH88095.1"/>
    </source>
</evidence>
<evidence type="ECO:0000313" key="7">
    <source>
        <dbReference type="Proteomes" id="UP000177907"/>
    </source>
</evidence>
<dbReference type="GO" id="GO:0003824">
    <property type="term" value="F:catalytic activity"/>
    <property type="evidence" value="ECO:0007669"/>
    <property type="project" value="InterPro"/>
</dbReference>
<organism evidence="6 7">
    <name type="scientific">Candidatus Magasanikbacteria bacterium RIFOXYC2_FULL_42_28</name>
    <dbReference type="NCBI Taxonomy" id="1798704"/>
    <lineage>
        <taxon>Bacteria</taxon>
        <taxon>Candidatus Magasanikiibacteriota</taxon>
    </lineage>
</organism>
<dbReference type="PROSITE" id="PS00770">
    <property type="entry name" value="AA_TRANSFER_CLASS_4"/>
    <property type="match status" value="1"/>
</dbReference>
<protein>
    <recommendedName>
        <fullName evidence="8">Aminotransferase class IV</fullName>
    </recommendedName>
</protein>
<dbReference type="FunFam" id="3.20.10.10:FF:000002">
    <property type="entry name" value="D-alanine aminotransferase"/>
    <property type="match status" value="1"/>
</dbReference>
<evidence type="ECO:0000256" key="2">
    <source>
        <dbReference type="ARBA" id="ARBA00009320"/>
    </source>
</evidence>
<dbReference type="PANTHER" id="PTHR42743:SF11">
    <property type="entry name" value="AMINODEOXYCHORISMATE LYASE"/>
    <property type="match status" value="1"/>
</dbReference>
<name>A0A1F6NVZ0_9BACT</name>
<keyword evidence="3 5" id="KW-0663">Pyridoxal phosphate</keyword>
<dbReference type="GO" id="GO:0008652">
    <property type="term" value="P:amino acid biosynthetic process"/>
    <property type="evidence" value="ECO:0007669"/>
    <property type="project" value="UniProtKB-ARBA"/>
</dbReference>
<proteinExistence type="inferred from homology"/>
<evidence type="ECO:0008006" key="8">
    <source>
        <dbReference type="Google" id="ProtNLM"/>
    </source>
</evidence>
<accession>A0A1F6NVZ0</accession>
<dbReference type="Pfam" id="PF01063">
    <property type="entry name" value="Aminotran_4"/>
    <property type="match status" value="1"/>
</dbReference>
<evidence type="ECO:0000256" key="4">
    <source>
        <dbReference type="RuleBase" id="RU004106"/>
    </source>
</evidence>
<dbReference type="PANTHER" id="PTHR42743">
    <property type="entry name" value="AMINO-ACID AMINOTRANSFERASE"/>
    <property type="match status" value="1"/>
</dbReference>
<dbReference type="EMBL" id="MFQZ01000007">
    <property type="protein sequence ID" value="OGH88095.1"/>
    <property type="molecule type" value="Genomic_DNA"/>
</dbReference>
<comment type="caution">
    <text evidence="6">The sequence shown here is derived from an EMBL/GenBank/DDBJ whole genome shotgun (WGS) entry which is preliminary data.</text>
</comment>
<dbReference type="SUPFAM" id="SSF56752">
    <property type="entry name" value="D-aminoacid aminotransferase-like PLP-dependent enzymes"/>
    <property type="match status" value="1"/>
</dbReference>
<dbReference type="InterPro" id="IPR001544">
    <property type="entry name" value="Aminotrans_IV"/>
</dbReference>
<dbReference type="Gene3D" id="3.20.10.10">
    <property type="entry name" value="D-amino Acid Aminotransferase, subunit A, domain 2"/>
    <property type="match status" value="1"/>
</dbReference>
<evidence type="ECO:0000256" key="3">
    <source>
        <dbReference type="ARBA" id="ARBA00022898"/>
    </source>
</evidence>
<gene>
    <name evidence="6" type="ORF">A3J93_05580</name>
</gene>